<dbReference type="CDD" id="cd10527">
    <property type="entry name" value="SET_LSMT"/>
    <property type="match status" value="1"/>
</dbReference>
<evidence type="ECO:0000313" key="2">
    <source>
        <dbReference type="EMBL" id="CCC94091.1"/>
    </source>
</evidence>
<sequence length="455" mass="51075">MTFCFGTDQSPKAFESWAKKRGIFLHADVAFLVPTKTMGSGVFARRSLPKGTVIVSCPFSSSISPYAEPSCVDAPCVEALNQAHITDNVLYVVLRLMAEAVRGSSPWLPWLRACPRMLNHFFDNELLGNIFNATACEAVGTVSTRWTGVSQQVLEMRVSERWKIARRVIEQHPEHWPESSASFSFFCECLSFVLSRNFHREDVGNREGPYLLPGLDMVNHSFEANAKLEVRGGGRKHVLSFCLVASSDLRKGEQVLFSYGRIGGARFVVEFQFITEPVVKEDMLRFSVDVLVEIVAAIIVLSGQRDSVEAVEGALRWRVERLQRLGFLFDEGLYVPALPQSSSDTTGDATLPLSATKEVNRLFNVIYLLSVEEKTFDDLTHKINREWEVQRTDSLLTMVSTVIAMRAGAARDQLAIAQERLSGCEHNVRRKLLEMVLGSELRMLDALNEYVKRLT</sequence>
<protein>
    <submittedName>
        <fullName evidence="2">Uncharacterized protein TCIL3000_10_8670</fullName>
    </submittedName>
</protein>
<dbReference type="InterPro" id="IPR046341">
    <property type="entry name" value="SET_dom_sf"/>
</dbReference>
<organism evidence="2">
    <name type="scientific">Trypanosoma congolense (strain IL3000)</name>
    <dbReference type="NCBI Taxonomy" id="1068625"/>
    <lineage>
        <taxon>Eukaryota</taxon>
        <taxon>Discoba</taxon>
        <taxon>Euglenozoa</taxon>
        <taxon>Kinetoplastea</taxon>
        <taxon>Metakinetoplastina</taxon>
        <taxon>Trypanosomatida</taxon>
        <taxon>Trypanosomatidae</taxon>
        <taxon>Trypanosoma</taxon>
        <taxon>Nannomonas</taxon>
    </lineage>
</organism>
<dbReference type="EMBL" id="HE575323">
    <property type="protein sequence ID" value="CCC94091.1"/>
    <property type="molecule type" value="Genomic_DNA"/>
</dbReference>
<dbReference type="InterPro" id="IPR050600">
    <property type="entry name" value="SETD3_SETD6_MTase"/>
</dbReference>
<evidence type="ECO:0000259" key="1">
    <source>
        <dbReference type="PROSITE" id="PS50280"/>
    </source>
</evidence>
<dbReference type="AlphaFoldDB" id="G0UXH4"/>
<dbReference type="PANTHER" id="PTHR13271:SF133">
    <property type="entry name" value="SET DOMAIN-CONTAINING PROTEIN"/>
    <property type="match status" value="1"/>
</dbReference>
<dbReference type="Pfam" id="PF00856">
    <property type="entry name" value="SET"/>
    <property type="match status" value="1"/>
</dbReference>
<dbReference type="VEuPathDB" id="TriTrypDB:TcIL3000_10_8670"/>
<dbReference type="Gene3D" id="3.90.1410.10">
    <property type="entry name" value="set domain protein methyltransferase, domain 1"/>
    <property type="match status" value="1"/>
</dbReference>
<gene>
    <name evidence="2" type="ORF">TCIL3000_10_8670</name>
</gene>
<accession>G0UXH4</accession>
<dbReference type="SUPFAM" id="SSF82199">
    <property type="entry name" value="SET domain"/>
    <property type="match status" value="1"/>
</dbReference>
<feature type="domain" description="SET" evidence="1">
    <location>
        <begin position="19"/>
        <end position="260"/>
    </location>
</feature>
<dbReference type="PROSITE" id="PS50280">
    <property type="entry name" value="SET"/>
    <property type="match status" value="1"/>
</dbReference>
<dbReference type="PANTHER" id="PTHR13271">
    <property type="entry name" value="UNCHARACTERIZED PUTATIVE METHYLTRANSFERASE"/>
    <property type="match status" value="1"/>
</dbReference>
<name>G0UXH4_TRYCI</name>
<dbReference type="GO" id="GO:0016279">
    <property type="term" value="F:protein-lysine N-methyltransferase activity"/>
    <property type="evidence" value="ECO:0007669"/>
    <property type="project" value="TreeGrafter"/>
</dbReference>
<reference evidence="2" key="1">
    <citation type="journal article" date="2012" name="Proc. Natl. Acad. Sci. U.S.A.">
        <title>Antigenic diversity is generated by distinct evolutionary mechanisms in African trypanosome species.</title>
        <authorList>
            <person name="Jackson A.P."/>
            <person name="Berry A."/>
            <person name="Aslett M."/>
            <person name="Allison H.C."/>
            <person name="Burton P."/>
            <person name="Vavrova-Anderson J."/>
            <person name="Brown R."/>
            <person name="Browne H."/>
            <person name="Corton N."/>
            <person name="Hauser H."/>
            <person name="Gamble J."/>
            <person name="Gilderthorp R."/>
            <person name="Marcello L."/>
            <person name="McQuillan J."/>
            <person name="Otto T.D."/>
            <person name="Quail M.A."/>
            <person name="Sanders M.J."/>
            <person name="van Tonder A."/>
            <person name="Ginger M.L."/>
            <person name="Field M.C."/>
            <person name="Barry J.D."/>
            <person name="Hertz-Fowler C."/>
            <person name="Berriman M."/>
        </authorList>
    </citation>
    <scope>NUCLEOTIDE SEQUENCE</scope>
    <source>
        <strain evidence="2">IL3000</strain>
    </source>
</reference>
<proteinExistence type="predicted"/>
<dbReference type="InterPro" id="IPR001214">
    <property type="entry name" value="SET_dom"/>
</dbReference>